<comment type="caution">
    <text evidence="3">The sequence shown here is derived from an EMBL/GenBank/DDBJ whole genome shotgun (WGS) entry which is preliminary data.</text>
</comment>
<evidence type="ECO:0008006" key="5">
    <source>
        <dbReference type="Google" id="ProtNLM"/>
    </source>
</evidence>
<dbReference type="Proteomes" id="UP001465976">
    <property type="component" value="Unassembled WGS sequence"/>
</dbReference>
<reference evidence="3 4" key="1">
    <citation type="submission" date="2024-02" db="EMBL/GenBank/DDBJ databases">
        <title>A draft genome for the cacao thread blight pathogen Marasmius crinis-equi.</title>
        <authorList>
            <person name="Cohen S.P."/>
            <person name="Baruah I.K."/>
            <person name="Amoako-Attah I."/>
            <person name="Bukari Y."/>
            <person name="Meinhardt L.W."/>
            <person name="Bailey B.A."/>
        </authorList>
    </citation>
    <scope>NUCLEOTIDE SEQUENCE [LARGE SCALE GENOMIC DNA]</scope>
    <source>
        <strain evidence="3 4">GH-76</strain>
    </source>
</reference>
<feature type="region of interest" description="Disordered" evidence="1">
    <location>
        <begin position="365"/>
        <end position="461"/>
    </location>
</feature>
<dbReference type="CDD" id="cd12087">
    <property type="entry name" value="TM_EGFR-like"/>
    <property type="match status" value="1"/>
</dbReference>
<keyword evidence="4" id="KW-1185">Reference proteome</keyword>
<accession>A0ABR3FJG8</accession>
<organism evidence="3 4">
    <name type="scientific">Marasmius crinis-equi</name>
    <dbReference type="NCBI Taxonomy" id="585013"/>
    <lineage>
        <taxon>Eukaryota</taxon>
        <taxon>Fungi</taxon>
        <taxon>Dikarya</taxon>
        <taxon>Basidiomycota</taxon>
        <taxon>Agaricomycotina</taxon>
        <taxon>Agaricomycetes</taxon>
        <taxon>Agaricomycetidae</taxon>
        <taxon>Agaricales</taxon>
        <taxon>Marasmiineae</taxon>
        <taxon>Marasmiaceae</taxon>
        <taxon>Marasmius</taxon>
    </lineage>
</organism>
<feature type="compositionally biased region" description="Polar residues" evidence="1">
    <location>
        <begin position="415"/>
        <end position="432"/>
    </location>
</feature>
<dbReference type="Gene3D" id="2.60.120.260">
    <property type="entry name" value="Galactose-binding domain-like"/>
    <property type="match status" value="1"/>
</dbReference>
<feature type="compositionally biased region" description="Low complexity" evidence="1">
    <location>
        <begin position="367"/>
        <end position="392"/>
    </location>
</feature>
<keyword evidence="2" id="KW-1133">Transmembrane helix</keyword>
<protein>
    <recommendedName>
        <fullName evidence="5">PA14 domain-containing protein</fullName>
    </recommendedName>
</protein>
<keyword evidence="2" id="KW-0812">Transmembrane</keyword>
<evidence type="ECO:0000313" key="3">
    <source>
        <dbReference type="EMBL" id="KAL0575307.1"/>
    </source>
</evidence>
<sequence>MDPLPYNVTLSSQTASISYSPAREGSIDAGWNSTYSAGSRDTGYGRPQGLGTNYHRTTLTGASLEFEWIGTAVYLYGNATAGSYSITVDGQDVGASNDVPQGGLLGRKIGLKYGDHTAKLTVLGKGEVAFEYAQVTIGLGYTGSNAQNRTVYATNEQPTAQPNPFFQFKSASNPGSWSMEPIRTVYRADGSKYEIPRQVGTGTVNDALTFTINQTSAFFLWGTVNVDHQTDKRAMITGSGQALLRDASLNDTSNYLDFEQIIYWASGLDREQNYTVQIVNGGTGMAAFGFNKLELIDSGPTPTTPTTPATGDSGGSSIHGGAIAGIVVGCIGMLMLVLGVFFWRRRQRMSRIHLAQARENMLTTPIPTTYAPASPSDSSYTTYPSSFTTSAPMHATDAGPMMLPPEYQPGWSTAADDSTPQGSQVSITTHGTTSEKQRPTILALENADAGSSANNLIKGRK</sequence>
<dbReference type="EMBL" id="JBAHYK010000317">
    <property type="protein sequence ID" value="KAL0575307.1"/>
    <property type="molecule type" value="Genomic_DNA"/>
</dbReference>
<name>A0ABR3FJG8_9AGAR</name>
<evidence type="ECO:0000256" key="1">
    <source>
        <dbReference type="SAM" id="MobiDB-lite"/>
    </source>
</evidence>
<evidence type="ECO:0000256" key="2">
    <source>
        <dbReference type="SAM" id="Phobius"/>
    </source>
</evidence>
<gene>
    <name evidence="3" type="ORF">V5O48_006658</name>
</gene>
<feature type="transmembrane region" description="Helical" evidence="2">
    <location>
        <begin position="322"/>
        <end position="343"/>
    </location>
</feature>
<proteinExistence type="predicted"/>
<keyword evidence="2" id="KW-0472">Membrane</keyword>
<evidence type="ECO:0000313" key="4">
    <source>
        <dbReference type="Proteomes" id="UP001465976"/>
    </source>
</evidence>